<proteinExistence type="predicted"/>
<reference evidence="1" key="1">
    <citation type="submission" date="2021-02" db="EMBL/GenBank/DDBJ databases">
        <authorList>
            <consortium name="DOE Joint Genome Institute"/>
            <person name="Ahrendt S."/>
            <person name="Looney B.P."/>
            <person name="Miyauchi S."/>
            <person name="Morin E."/>
            <person name="Drula E."/>
            <person name="Courty P.E."/>
            <person name="Chicoki N."/>
            <person name="Fauchery L."/>
            <person name="Kohler A."/>
            <person name="Kuo A."/>
            <person name="Labutti K."/>
            <person name="Pangilinan J."/>
            <person name="Lipzen A."/>
            <person name="Riley R."/>
            <person name="Andreopoulos W."/>
            <person name="He G."/>
            <person name="Johnson J."/>
            <person name="Barry K.W."/>
            <person name="Grigoriev I.V."/>
            <person name="Nagy L."/>
            <person name="Hibbett D."/>
            <person name="Henrissat B."/>
            <person name="Matheny P.B."/>
            <person name="Labbe J."/>
            <person name="Martin F."/>
        </authorList>
    </citation>
    <scope>NUCLEOTIDE SEQUENCE</scope>
    <source>
        <strain evidence="1">FP105234-sp</strain>
    </source>
</reference>
<dbReference type="Proteomes" id="UP000814033">
    <property type="component" value="Unassembled WGS sequence"/>
</dbReference>
<gene>
    <name evidence="1" type="ORF">FA95DRAFT_1220279</name>
</gene>
<protein>
    <submittedName>
        <fullName evidence="1">Uncharacterized protein</fullName>
    </submittedName>
</protein>
<evidence type="ECO:0000313" key="2">
    <source>
        <dbReference type="Proteomes" id="UP000814033"/>
    </source>
</evidence>
<keyword evidence="2" id="KW-1185">Reference proteome</keyword>
<dbReference type="EMBL" id="MU275903">
    <property type="protein sequence ID" value="KAI0047515.1"/>
    <property type="molecule type" value="Genomic_DNA"/>
</dbReference>
<comment type="caution">
    <text evidence="1">The sequence shown here is derived from an EMBL/GenBank/DDBJ whole genome shotgun (WGS) entry which is preliminary data.</text>
</comment>
<reference evidence="1" key="2">
    <citation type="journal article" date="2022" name="New Phytol.">
        <title>Evolutionary transition to the ectomycorrhizal habit in the genomes of a hyperdiverse lineage of mushroom-forming fungi.</title>
        <authorList>
            <person name="Looney B."/>
            <person name="Miyauchi S."/>
            <person name="Morin E."/>
            <person name="Drula E."/>
            <person name="Courty P.E."/>
            <person name="Kohler A."/>
            <person name="Kuo A."/>
            <person name="LaButti K."/>
            <person name="Pangilinan J."/>
            <person name="Lipzen A."/>
            <person name="Riley R."/>
            <person name="Andreopoulos W."/>
            <person name="He G."/>
            <person name="Johnson J."/>
            <person name="Nolan M."/>
            <person name="Tritt A."/>
            <person name="Barry K.W."/>
            <person name="Grigoriev I.V."/>
            <person name="Nagy L.G."/>
            <person name="Hibbett D."/>
            <person name="Henrissat B."/>
            <person name="Matheny P.B."/>
            <person name="Labbe J."/>
            <person name="Martin F.M."/>
        </authorList>
    </citation>
    <scope>NUCLEOTIDE SEQUENCE</scope>
    <source>
        <strain evidence="1">FP105234-sp</strain>
    </source>
</reference>
<organism evidence="1 2">
    <name type="scientific">Auriscalpium vulgare</name>
    <dbReference type="NCBI Taxonomy" id="40419"/>
    <lineage>
        <taxon>Eukaryota</taxon>
        <taxon>Fungi</taxon>
        <taxon>Dikarya</taxon>
        <taxon>Basidiomycota</taxon>
        <taxon>Agaricomycotina</taxon>
        <taxon>Agaricomycetes</taxon>
        <taxon>Russulales</taxon>
        <taxon>Auriscalpiaceae</taxon>
        <taxon>Auriscalpium</taxon>
    </lineage>
</organism>
<sequence length="157" mass="17194">MDQWSGRLPCGPDCSADRCADQRSERASERISRRLASHSRRDWSSCGGSYAIQAGSFVASWSLFFPGALKGDHLLSSFLLLWASNHRCILIIAHQLLTLESGALRDPTRVSGNRLLQACRTPNGITSPAHGPLIDIASAICEQYHMVACHPNDYSAQ</sequence>
<evidence type="ECO:0000313" key="1">
    <source>
        <dbReference type="EMBL" id="KAI0047515.1"/>
    </source>
</evidence>
<accession>A0ACB8RU51</accession>
<name>A0ACB8RU51_9AGAM</name>